<dbReference type="GO" id="GO:0042773">
    <property type="term" value="P:ATP synthesis coupled electron transport"/>
    <property type="evidence" value="ECO:0007669"/>
    <property type="project" value="TreeGrafter"/>
</dbReference>
<evidence type="ECO:0000259" key="20">
    <source>
        <dbReference type="PROSITE" id="PS50857"/>
    </source>
</evidence>
<evidence type="ECO:0000256" key="7">
    <source>
        <dbReference type="ARBA" id="ARBA00022692"/>
    </source>
</evidence>
<dbReference type="InterPro" id="IPR034210">
    <property type="entry name" value="CcO_II_C"/>
</dbReference>
<keyword evidence="13 19" id="KW-1133">Transmembrane helix</keyword>
<organism evidence="22">
    <name type="scientific">Dermanyssus gallinae</name>
    <dbReference type="NCBI Taxonomy" id="34641"/>
    <lineage>
        <taxon>Eukaryota</taxon>
        <taxon>Metazoa</taxon>
        <taxon>Ecdysozoa</taxon>
        <taxon>Arthropoda</taxon>
        <taxon>Chelicerata</taxon>
        <taxon>Arachnida</taxon>
        <taxon>Acari</taxon>
        <taxon>Parasitiformes</taxon>
        <taxon>Mesostigmata</taxon>
        <taxon>Gamasina</taxon>
        <taxon>Dermanyssoidea</taxon>
        <taxon>Dermanyssidae</taxon>
        <taxon>Dermanyssus</taxon>
    </lineage>
</organism>
<keyword evidence="9 18" id="KW-0999">Mitochondrion inner membrane</keyword>
<dbReference type="SUPFAM" id="SSF81464">
    <property type="entry name" value="Cytochrome c oxidase subunit II-like, transmembrane region"/>
    <property type="match status" value="1"/>
</dbReference>
<dbReference type="InterPro" id="IPR008972">
    <property type="entry name" value="Cupredoxin"/>
</dbReference>
<evidence type="ECO:0000256" key="17">
    <source>
        <dbReference type="ARBA" id="ARBA00049512"/>
    </source>
</evidence>
<keyword evidence="6 18" id="KW-0679">Respiratory chain</keyword>
<evidence type="ECO:0000256" key="9">
    <source>
        <dbReference type="ARBA" id="ARBA00022792"/>
    </source>
</evidence>
<dbReference type="PROSITE" id="PS00078">
    <property type="entry name" value="COX2"/>
    <property type="match status" value="1"/>
</dbReference>
<evidence type="ECO:0000256" key="3">
    <source>
        <dbReference type="ARBA" id="ARBA00011164"/>
    </source>
</evidence>
<dbReference type="SUPFAM" id="SSF49503">
    <property type="entry name" value="Cupredoxins"/>
    <property type="match status" value="1"/>
</dbReference>
<evidence type="ECO:0000313" key="22">
    <source>
        <dbReference type="EMBL" id="QPG86040.1"/>
    </source>
</evidence>
<dbReference type="PANTHER" id="PTHR22888:SF9">
    <property type="entry name" value="CYTOCHROME C OXIDASE SUBUNIT 2"/>
    <property type="match status" value="1"/>
</dbReference>
<evidence type="ECO:0000256" key="5">
    <source>
        <dbReference type="ARBA" id="ARBA00022448"/>
    </source>
</evidence>
<evidence type="ECO:0000256" key="15">
    <source>
        <dbReference type="ARBA" id="ARBA00023128"/>
    </source>
</evidence>
<dbReference type="RefSeq" id="YP_010045994.1">
    <property type="nucleotide sequence ID" value="NC_054303.1"/>
</dbReference>
<comment type="cofactor">
    <cofactor evidence="18">
        <name>Cu cation</name>
        <dbReference type="ChEBI" id="CHEBI:23378"/>
    </cofactor>
    <text evidence="18">Binds a copper A center.</text>
</comment>
<keyword evidence="16 18" id="KW-0472">Membrane</keyword>
<keyword evidence="5 18" id="KW-0813">Transport</keyword>
<dbReference type="InterPro" id="IPR036257">
    <property type="entry name" value="Cyt_c_oxidase_su2_TM_sf"/>
</dbReference>
<reference evidence="22" key="1">
    <citation type="submission" date="2020-09" db="EMBL/GenBank/DDBJ databases">
        <authorList>
            <person name="Ma X.X."/>
            <person name="Chang Q.C."/>
            <person name="Wang C.R."/>
        </authorList>
    </citation>
    <scope>NUCLEOTIDE SEQUENCE</scope>
</reference>
<proteinExistence type="inferred from homology"/>
<keyword evidence="10" id="KW-0460">Magnesium</keyword>
<dbReference type="PROSITE" id="PS50999">
    <property type="entry name" value="COX2_TM"/>
    <property type="match status" value="1"/>
</dbReference>
<dbReference type="GeneID" id="63655420"/>
<comment type="similarity">
    <text evidence="2 18">Belongs to the cytochrome c oxidase subunit 2 family.</text>
</comment>
<comment type="catalytic activity">
    <reaction evidence="17">
        <text>4 Fe(II)-[cytochrome c] + O2 + 8 H(+)(in) = 4 Fe(III)-[cytochrome c] + 2 H2O + 4 H(+)(out)</text>
        <dbReference type="Rhea" id="RHEA:11436"/>
        <dbReference type="Rhea" id="RHEA-COMP:10350"/>
        <dbReference type="Rhea" id="RHEA-COMP:14399"/>
        <dbReference type="ChEBI" id="CHEBI:15377"/>
        <dbReference type="ChEBI" id="CHEBI:15378"/>
        <dbReference type="ChEBI" id="CHEBI:15379"/>
        <dbReference type="ChEBI" id="CHEBI:29033"/>
        <dbReference type="ChEBI" id="CHEBI:29034"/>
        <dbReference type="EC" id="7.1.1.9"/>
    </reaction>
    <physiologicalReaction direction="left-to-right" evidence="17">
        <dbReference type="Rhea" id="RHEA:11437"/>
    </physiologicalReaction>
</comment>
<comment type="function">
    <text evidence="18">Component of the cytochrome c oxidase, the last enzyme in the mitochondrial electron transport chain which drives oxidative phosphorylation. The respiratory chain contains 3 multisubunit complexes succinate dehydrogenase (complex II, CII), ubiquinol-cytochrome c oxidoreductase (cytochrome b-c1 complex, complex III, CIII) and cytochrome c oxidase (complex IV, CIV), that cooperate to transfer electrons derived from NADH and succinate to molecular oxygen, creating an electrochemical gradient over the inner membrane that drives transmembrane transport and the ATP synthase. Cytochrome c oxidase is the component of the respiratory chain that catalyzes the reduction of oxygen to water. Electrons originating from reduced cytochrome c in the intermembrane space (IMS) are transferred via the dinuclear copper A center (CU(A)) of subunit 2 and heme A of subunit 1 to the active site in subunit 1, a binuclear center (BNC) formed by heme A3 and copper B (CU(B)). The BNC reduces molecular oxygen to 2 water molecules using 4 electrons from cytochrome c in the IMS and 4 protons from the mitochondrial matrix.</text>
</comment>
<dbReference type="GO" id="GO:0004129">
    <property type="term" value="F:cytochrome-c oxidase activity"/>
    <property type="evidence" value="ECO:0007669"/>
    <property type="project" value="UniProtKB-EC"/>
</dbReference>
<accession>A0A7U3PYZ5</accession>
<dbReference type="Pfam" id="PF00116">
    <property type="entry name" value="COX2"/>
    <property type="match status" value="1"/>
</dbReference>
<dbReference type="FunFam" id="2.60.40.420:FF:000001">
    <property type="entry name" value="Cytochrome c oxidase subunit 2"/>
    <property type="match status" value="1"/>
</dbReference>
<keyword evidence="15 18" id="KW-0496">Mitochondrion</keyword>
<dbReference type="Pfam" id="PF02790">
    <property type="entry name" value="COX2_TM"/>
    <property type="match status" value="1"/>
</dbReference>
<feature type="domain" description="Cytochrome oxidase subunit II transmembrane region profile" evidence="21">
    <location>
        <begin position="1"/>
        <end position="91"/>
    </location>
</feature>
<protein>
    <recommendedName>
        <fullName evidence="4 18">Cytochrome c oxidase subunit 2</fullName>
    </recommendedName>
</protein>
<feature type="transmembrane region" description="Helical" evidence="19">
    <location>
        <begin position="63"/>
        <end position="85"/>
    </location>
</feature>
<evidence type="ECO:0000256" key="16">
    <source>
        <dbReference type="ARBA" id="ARBA00023136"/>
    </source>
</evidence>
<evidence type="ECO:0000259" key="21">
    <source>
        <dbReference type="PROSITE" id="PS50999"/>
    </source>
</evidence>
<dbReference type="GO" id="GO:0005743">
    <property type="term" value="C:mitochondrial inner membrane"/>
    <property type="evidence" value="ECO:0007669"/>
    <property type="project" value="UniProtKB-SubCell"/>
</dbReference>
<keyword evidence="8 18" id="KW-0479">Metal-binding</keyword>
<dbReference type="InterPro" id="IPR011759">
    <property type="entry name" value="Cyt_c_oxidase_su2_TM_dom"/>
</dbReference>
<evidence type="ECO:0000256" key="10">
    <source>
        <dbReference type="ARBA" id="ARBA00022842"/>
    </source>
</evidence>
<dbReference type="AlphaFoldDB" id="A0A7U3PYZ5"/>
<evidence type="ECO:0000256" key="1">
    <source>
        <dbReference type="ARBA" id="ARBA00004448"/>
    </source>
</evidence>
<dbReference type="Gene3D" id="2.60.40.420">
    <property type="entry name" value="Cupredoxins - blue copper proteins"/>
    <property type="match status" value="1"/>
</dbReference>
<gene>
    <name evidence="22" type="primary">cox2</name>
</gene>
<name>A0A7U3PYZ5_9ACAR</name>
<dbReference type="InterPro" id="IPR045187">
    <property type="entry name" value="CcO_II"/>
</dbReference>
<dbReference type="PRINTS" id="PR01166">
    <property type="entry name" value="CYCOXIDASEII"/>
</dbReference>
<evidence type="ECO:0000256" key="18">
    <source>
        <dbReference type="RuleBase" id="RU000457"/>
    </source>
</evidence>
<evidence type="ECO:0000256" key="4">
    <source>
        <dbReference type="ARBA" id="ARBA00015946"/>
    </source>
</evidence>
<evidence type="ECO:0000256" key="8">
    <source>
        <dbReference type="ARBA" id="ARBA00022723"/>
    </source>
</evidence>
<keyword evidence="12 18" id="KW-0249">Electron transport</keyword>
<feature type="domain" description="Cytochrome oxidase subunit II copper A binding" evidence="20">
    <location>
        <begin position="92"/>
        <end position="224"/>
    </location>
</feature>
<dbReference type="EMBL" id="MW044618">
    <property type="protein sequence ID" value="QPG86040.1"/>
    <property type="molecule type" value="Genomic_DNA"/>
</dbReference>
<comment type="subcellular location">
    <subcellularLocation>
        <location evidence="1 18">Mitochondrion inner membrane</location>
        <topology evidence="1 18">Multi-pass membrane protein</topology>
    </subcellularLocation>
</comment>
<keyword evidence="11" id="KW-1278">Translocase</keyword>
<keyword evidence="7 18" id="KW-0812">Transmembrane</keyword>
<keyword evidence="14 18" id="KW-0186">Copper</keyword>
<dbReference type="Gene3D" id="1.10.287.90">
    <property type="match status" value="1"/>
</dbReference>
<evidence type="ECO:0000256" key="19">
    <source>
        <dbReference type="SAM" id="Phobius"/>
    </source>
</evidence>
<dbReference type="PROSITE" id="PS50857">
    <property type="entry name" value="COX2_CUA"/>
    <property type="match status" value="1"/>
</dbReference>
<dbReference type="PANTHER" id="PTHR22888">
    <property type="entry name" value="CYTOCHROME C OXIDASE, SUBUNIT II"/>
    <property type="match status" value="1"/>
</dbReference>
<evidence type="ECO:0000256" key="11">
    <source>
        <dbReference type="ARBA" id="ARBA00022967"/>
    </source>
</evidence>
<sequence length="224" mass="26236">MPFWSSIYIPNSNSPLMEQLLFLHDHSMIILIIVSTLISYIMINLLMNKFYNKNFIENHNLEMLWTIMPLFLLIFIAIPSLRILYLLDENYKPNLTLKIIGHQWYWSYEIKNFNLSYDCFMIPNSELTLNNFRLLDTDNNVILPFNMNNRILCTSADVIHAWTIPTLGVKMDAIPGRLNQALIFSKRPGLFFGQCSEICGVNHSFMPITMEMTSVKNFLNFYSN</sequence>
<evidence type="ECO:0000256" key="6">
    <source>
        <dbReference type="ARBA" id="ARBA00022660"/>
    </source>
</evidence>
<dbReference type="InterPro" id="IPR002429">
    <property type="entry name" value="CcO_II-like_C"/>
</dbReference>
<dbReference type="InterPro" id="IPR001505">
    <property type="entry name" value="Copper_CuA"/>
</dbReference>
<dbReference type="GO" id="GO:0005507">
    <property type="term" value="F:copper ion binding"/>
    <property type="evidence" value="ECO:0007669"/>
    <property type="project" value="InterPro"/>
</dbReference>
<evidence type="ECO:0000256" key="13">
    <source>
        <dbReference type="ARBA" id="ARBA00022989"/>
    </source>
</evidence>
<feature type="transmembrane region" description="Helical" evidence="19">
    <location>
        <begin position="21"/>
        <end position="43"/>
    </location>
</feature>
<evidence type="ECO:0000256" key="14">
    <source>
        <dbReference type="ARBA" id="ARBA00023008"/>
    </source>
</evidence>
<dbReference type="CDD" id="cd13912">
    <property type="entry name" value="CcO_II_C"/>
    <property type="match status" value="1"/>
</dbReference>
<comment type="subunit">
    <text evidence="3">Component of the cytochrome c oxidase (complex IV, CIV), a multisubunit enzyme composed of a catalytic core of 3 subunits and several supernumerary subunits. The complex exists as a monomer or a dimer and forms supercomplexes (SCs) in the inner mitochondrial membrane with ubiquinol-cytochrome c oxidoreductase (cytochrome b-c1 complex, complex III, CIII).</text>
</comment>
<geneLocation type="mitochondrion" evidence="22"/>
<evidence type="ECO:0000256" key="2">
    <source>
        <dbReference type="ARBA" id="ARBA00007866"/>
    </source>
</evidence>
<evidence type="ECO:0000256" key="12">
    <source>
        <dbReference type="ARBA" id="ARBA00022982"/>
    </source>
</evidence>